<evidence type="ECO:0000313" key="3">
    <source>
        <dbReference type="Proteomes" id="UP000799770"/>
    </source>
</evidence>
<keyword evidence="1" id="KW-0732">Signal</keyword>
<feature type="chain" id="PRO_5025499312" evidence="1">
    <location>
        <begin position="19"/>
        <end position="253"/>
    </location>
</feature>
<evidence type="ECO:0000256" key="1">
    <source>
        <dbReference type="SAM" id="SignalP"/>
    </source>
</evidence>
<organism evidence="2 3">
    <name type="scientific">Lophiotrema nucula</name>
    <dbReference type="NCBI Taxonomy" id="690887"/>
    <lineage>
        <taxon>Eukaryota</taxon>
        <taxon>Fungi</taxon>
        <taxon>Dikarya</taxon>
        <taxon>Ascomycota</taxon>
        <taxon>Pezizomycotina</taxon>
        <taxon>Dothideomycetes</taxon>
        <taxon>Pleosporomycetidae</taxon>
        <taxon>Pleosporales</taxon>
        <taxon>Lophiotremataceae</taxon>
        <taxon>Lophiotrema</taxon>
    </lineage>
</organism>
<proteinExistence type="predicted"/>
<accession>A0A6A5YWC3</accession>
<name>A0A6A5YWC3_9PLEO</name>
<dbReference type="OrthoDB" id="3799394at2759"/>
<dbReference type="EMBL" id="ML977338">
    <property type="protein sequence ID" value="KAF2110408.1"/>
    <property type="molecule type" value="Genomic_DNA"/>
</dbReference>
<protein>
    <submittedName>
        <fullName evidence="2">Uncharacterized protein</fullName>
    </submittedName>
</protein>
<gene>
    <name evidence="2" type="ORF">BDV96DRAFT_201537</name>
</gene>
<dbReference type="AlphaFoldDB" id="A0A6A5YWC3"/>
<reference evidence="2" key="1">
    <citation type="journal article" date="2020" name="Stud. Mycol.">
        <title>101 Dothideomycetes genomes: a test case for predicting lifestyles and emergence of pathogens.</title>
        <authorList>
            <person name="Haridas S."/>
            <person name="Albert R."/>
            <person name="Binder M."/>
            <person name="Bloem J."/>
            <person name="Labutti K."/>
            <person name="Salamov A."/>
            <person name="Andreopoulos B."/>
            <person name="Baker S."/>
            <person name="Barry K."/>
            <person name="Bills G."/>
            <person name="Bluhm B."/>
            <person name="Cannon C."/>
            <person name="Castanera R."/>
            <person name="Culley D."/>
            <person name="Daum C."/>
            <person name="Ezra D."/>
            <person name="Gonzalez J."/>
            <person name="Henrissat B."/>
            <person name="Kuo A."/>
            <person name="Liang C."/>
            <person name="Lipzen A."/>
            <person name="Lutzoni F."/>
            <person name="Magnuson J."/>
            <person name="Mondo S."/>
            <person name="Nolan M."/>
            <person name="Ohm R."/>
            <person name="Pangilinan J."/>
            <person name="Park H.-J."/>
            <person name="Ramirez L."/>
            <person name="Alfaro M."/>
            <person name="Sun H."/>
            <person name="Tritt A."/>
            <person name="Yoshinaga Y."/>
            <person name="Zwiers L.-H."/>
            <person name="Turgeon B."/>
            <person name="Goodwin S."/>
            <person name="Spatafora J."/>
            <person name="Crous P."/>
            <person name="Grigoriev I."/>
        </authorList>
    </citation>
    <scope>NUCLEOTIDE SEQUENCE</scope>
    <source>
        <strain evidence="2">CBS 627.86</strain>
    </source>
</reference>
<evidence type="ECO:0000313" key="2">
    <source>
        <dbReference type="EMBL" id="KAF2110408.1"/>
    </source>
</evidence>
<sequence length="253" mass="26650">MMKSFLYLLPLLGAFVLADETCQCPLVKCPADDAVKLCNCLNSRETMCKNHCPDYVPTYRPCPISPTNIPTPTPTSIPTATSTATQKPSCVCANKACPMIWPLSCYCANDIKKACYDKCGGPEPAYATCPSLPTLLTLGTPTTPTPTPTKPTTPNPTATHAICGGGRANYRPCSDGYTCIKEPGSTGCGPECDGLGICVREKMCGGFAAFGCEVEGQVCVDDPRDACDPKTGGADCGGLCVFEGYVHDDDDDE</sequence>
<keyword evidence="3" id="KW-1185">Reference proteome</keyword>
<feature type="signal peptide" evidence="1">
    <location>
        <begin position="1"/>
        <end position="18"/>
    </location>
</feature>
<dbReference type="Proteomes" id="UP000799770">
    <property type="component" value="Unassembled WGS sequence"/>
</dbReference>